<proteinExistence type="predicted"/>
<dbReference type="EMBL" id="UINC01006883">
    <property type="protein sequence ID" value="SVA30186.1"/>
    <property type="molecule type" value="Genomic_DNA"/>
</dbReference>
<keyword evidence="1" id="KW-0472">Membrane</keyword>
<keyword evidence="1" id="KW-0812">Transmembrane</keyword>
<feature type="transmembrane region" description="Helical" evidence="1">
    <location>
        <begin position="43"/>
        <end position="59"/>
    </location>
</feature>
<dbReference type="PANTHER" id="PTHR38602:SF1">
    <property type="entry name" value="INNER MEMBRANE PROTEIN"/>
    <property type="match status" value="1"/>
</dbReference>
<organism evidence="2">
    <name type="scientific">marine metagenome</name>
    <dbReference type="NCBI Taxonomy" id="408172"/>
    <lineage>
        <taxon>unclassified sequences</taxon>
        <taxon>metagenomes</taxon>
        <taxon>ecological metagenomes</taxon>
    </lineage>
</organism>
<accession>A0A381UPV8</accession>
<evidence type="ECO:0000256" key="1">
    <source>
        <dbReference type="SAM" id="Phobius"/>
    </source>
</evidence>
<name>A0A381UPV8_9ZZZZ</name>
<sequence>MKEFIIAIGLILFIEGLLCALFPSKIKNMSKLIEVMPTNSLRTVGMIFAVLGFIIVWFGKS</sequence>
<evidence type="ECO:0000313" key="2">
    <source>
        <dbReference type="EMBL" id="SVA30186.1"/>
    </source>
</evidence>
<evidence type="ECO:0008006" key="3">
    <source>
        <dbReference type="Google" id="ProtNLM"/>
    </source>
</evidence>
<reference evidence="2" key="1">
    <citation type="submission" date="2018-05" db="EMBL/GenBank/DDBJ databases">
        <authorList>
            <person name="Lanie J.A."/>
            <person name="Ng W.-L."/>
            <person name="Kazmierczak K.M."/>
            <person name="Andrzejewski T.M."/>
            <person name="Davidsen T.M."/>
            <person name="Wayne K.J."/>
            <person name="Tettelin H."/>
            <person name="Glass J.I."/>
            <person name="Rusch D."/>
            <person name="Podicherti R."/>
            <person name="Tsui H.-C.T."/>
            <person name="Winkler M.E."/>
        </authorList>
    </citation>
    <scope>NUCLEOTIDE SEQUENCE</scope>
</reference>
<gene>
    <name evidence="2" type="ORF">METZ01_LOCUS83040</name>
</gene>
<dbReference type="AlphaFoldDB" id="A0A381UPV8"/>
<dbReference type="Pfam" id="PF09838">
    <property type="entry name" value="DUF2065"/>
    <property type="match status" value="1"/>
</dbReference>
<dbReference type="PANTHER" id="PTHR38602">
    <property type="entry name" value="INNER MEMBRANE PROTEIN-RELATED"/>
    <property type="match status" value="1"/>
</dbReference>
<keyword evidence="1" id="KW-1133">Transmembrane helix</keyword>
<protein>
    <recommendedName>
        <fullName evidence="3">Ubiquitin-binding protein</fullName>
    </recommendedName>
</protein>
<dbReference type="InterPro" id="IPR019201">
    <property type="entry name" value="DUF2065"/>
</dbReference>